<sequence>MKIRTEIIINASKEKVWEILTDLESYPQWNPFIIKSEGKVVQGTRLKNTLKNGEGSMVFRPRVLQVDPNRYFEWLGSLWFKGLFDGHHYFEIQPVKDNQVKLIHGENFSGILKGPILKKIGHQTRENFVKMNIALKDLAERADIEV</sequence>
<accession>A0ABV9SZX5</accession>
<proteinExistence type="predicted"/>
<reference evidence="2" key="1">
    <citation type="journal article" date="2019" name="Int. J. Syst. Evol. Microbiol.">
        <title>The Global Catalogue of Microorganisms (GCM) 10K type strain sequencing project: providing services to taxonomists for standard genome sequencing and annotation.</title>
        <authorList>
            <consortium name="The Broad Institute Genomics Platform"/>
            <consortium name="The Broad Institute Genome Sequencing Center for Infectious Disease"/>
            <person name="Wu L."/>
            <person name="Ma J."/>
        </authorList>
    </citation>
    <scope>NUCLEOTIDE SEQUENCE [LARGE SCALE GENOMIC DNA]</scope>
    <source>
        <strain evidence="2">CGMCC 4.7466</strain>
    </source>
</reference>
<dbReference type="InterPro" id="IPR019587">
    <property type="entry name" value="Polyketide_cyclase/dehydratase"/>
</dbReference>
<name>A0ABV9SZX5_9BACT</name>
<dbReference type="EMBL" id="JBHSJJ010000004">
    <property type="protein sequence ID" value="MFC4871797.1"/>
    <property type="molecule type" value="Genomic_DNA"/>
</dbReference>
<dbReference type="Proteomes" id="UP001595818">
    <property type="component" value="Unassembled WGS sequence"/>
</dbReference>
<evidence type="ECO:0000313" key="2">
    <source>
        <dbReference type="Proteomes" id="UP001595818"/>
    </source>
</evidence>
<keyword evidence="2" id="KW-1185">Reference proteome</keyword>
<dbReference type="PANTHER" id="PTHR36166">
    <property type="entry name" value="CHROMOSOME 9, WHOLE GENOME SHOTGUN SEQUENCE"/>
    <property type="match status" value="1"/>
</dbReference>
<dbReference type="Gene3D" id="3.30.530.20">
    <property type="match status" value="1"/>
</dbReference>
<organism evidence="1 2">
    <name type="scientific">Negadavirga shengliensis</name>
    <dbReference type="NCBI Taxonomy" id="1389218"/>
    <lineage>
        <taxon>Bacteria</taxon>
        <taxon>Pseudomonadati</taxon>
        <taxon>Bacteroidota</taxon>
        <taxon>Cytophagia</taxon>
        <taxon>Cytophagales</taxon>
        <taxon>Cyclobacteriaceae</taxon>
        <taxon>Negadavirga</taxon>
    </lineage>
</organism>
<dbReference type="RefSeq" id="WP_377063606.1">
    <property type="nucleotide sequence ID" value="NZ_JBHSJJ010000004.1"/>
</dbReference>
<protein>
    <submittedName>
        <fullName evidence="1">SRPBCC family protein</fullName>
    </submittedName>
</protein>
<dbReference type="PANTHER" id="PTHR36166:SF1">
    <property type="entry name" value="SRPBCC DOMAIN-CONTAINING PROTEIN"/>
    <property type="match status" value="1"/>
</dbReference>
<dbReference type="InterPro" id="IPR023393">
    <property type="entry name" value="START-like_dom_sf"/>
</dbReference>
<gene>
    <name evidence="1" type="ORF">ACFPFU_08880</name>
</gene>
<dbReference type="SUPFAM" id="SSF55961">
    <property type="entry name" value="Bet v1-like"/>
    <property type="match status" value="1"/>
</dbReference>
<evidence type="ECO:0000313" key="1">
    <source>
        <dbReference type="EMBL" id="MFC4871797.1"/>
    </source>
</evidence>
<dbReference type="CDD" id="cd07822">
    <property type="entry name" value="SRPBCC_4"/>
    <property type="match status" value="1"/>
</dbReference>
<dbReference type="Pfam" id="PF10604">
    <property type="entry name" value="Polyketide_cyc2"/>
    <property type="match status" value="1"/>
</dbReference>
<comment type="caution">
    <text evidence="1">The sequence shown here is derived from an EMBL/GenBank/DDBJ whole genome shotgun (WGS) entry which is preliminary data.</text>
</comment>